<dbReference type="InterPro" id="IPR036942">
    <property type="entry name" value="Beta-barrel_TonB_sf"/>
</dbReference>
<evidence type="ECO:0000256" key="10">
    <source>
        <dbReference type="ARBA" id="ARBA00023077"/>
    </source>
</evidence>
<reference evidence="19" key="2">
    <citation type="journal article" date="2023" name="Microorganisms">
        <title>Genomic Characterization of Arcobacter butzleri Strains Isolated from Various Sources in Lithuania.</title>
        <authorList>
            <person name="Uljanovas D."/>
            <person name="Golz G."/>
            <person name="Fleischmann S."/>
            <person name="Kudirkiene E."/>
            <person name="Kasetiene N."/>
            <person name="Grineviciene A."/>
            <person name="Tamuleviciene E."/>
            <person name="Aksomaitiene J."/>
            <person name="Alter T."/>
            <person name="Malakauskas M."/>
        </authorList>
    </citation>
    <scope>NUCLEOTIDE SEQUENCE</scope>
    <source>
        <strain evidence="19">RCM69</strain>
    </source>
</reference>
<accession>A0AAW7PWB0</accession>
<evidence type="ECO:0000256" key="1">
    <source>
        <dbReference type="ARBA" id="ARBA00004571"/>
    </source>
</evidence>
<dbReference type="GO" id="GO:0009279">
    <property type="term" value="C:cell outer membrane"/>
    <property type="evidence" value="ECO:0007669"/>
    <property type="project" value="UniProtKB-SubCell"/>
</dbReference>
<dbReference type="Pfam" id="PF07715">
    <property type="entry name" value="Plug"/>
    <property type="match status" value="1"/>
</dbReference>
<dbReference type="SUPFAM" id="SSF56935">
    <property type="entry name" value="Porins"/>
    <property type="match status" value="1"/>
</dbReference>
<dbReference type="InterPro" id="IPR010105">
    <property type="entry name" value="TonB_sidphr_rcpt"/>
</dbReference>
<evidence type="ECO:0000256" key="16">
    <source>
        <dbReference type="SAM" id="SignalP"/>
    </source>
</evidence>
<evidence type="ECO:0000256" key="2">
    <source>
        <dbReference type="ARBA" id="ARBA00009810"/>
    </source>
</evidence>
<evidence type="ECO:0000256" key="6">
    <source>
        <dbReference type="ARBA" id="ARBA00022692"/>
    </source>
</evidence>
<reference evidence="19" key="1">
    <citation type="submission" date="2022-12" db="EMBL/GenBank/DDBJ databases">
        <authorList>
            <person name="Uljanovas D."/>
        </authorList>
    </citation>
    <scope>NUCLEOTIDE SEQUENCE</scope>
    <source>
        <strain evidence="19">RCM69</strain>
    </source>
</reference>
<comment type="similarity">
    <text evidence="2 14 15">Belongs to the TonB-dependent receptor family.</text>
</comment>
<evidence type="ECO:0000313" key="20">
    <source>
        <dbReference type="Proteomes" id="UP001170288"/>
    </source>
</evidence>
<evidence type="ECO:0000256" key="11">
    <source>
        <dbReference type="ARBA" id="ARBA00023136"/>
    </source>
</evidence>
<keyword evidence="5" id="KW-0410">Iron transport</keyword>
<dbReference type="Pfam" id="PF00593">
    <property type="entry name" value="TonB_dep_Rec_b-barrel"/>
    <property type="match status" value="1"/>
</dbReference>
<dbReference type="InterPro" id="IPR037066">
    <property type="entry name" value="Plug_dom_sf"/>
</dbReference>
<keyword evidence="13 14" id="KW-0998">Cell outer membrane</keyword>
<evidence type="ECO:0000256" key="5">
    <source>
        <dbReference type="ARBA" id="ARBA00022496"/>
    </source>
</evidence>
<keyword evidence="6 14" id="KW-0812">Transmembrane</keyword>
<evidence type="ECO:0000259" key="17">
    <source>
        <dbReference type="Pfam" id="PF00593"/>
    </source>
</evidence>
<protein>
    <submittedName>
        <fullName evidence="19">TonB-dependent receptor</fullName>
    </submittedName>
</protein>
<comment type="subcellular location">
    <subcellularLocation>
        <location evidence="1 14">Cell outer membrane</location>
        <topology evidence="1 14">Multi-pass membrane protein</topology>
    </subcellularLocation>
</comment>
<dbReference type="PANTHER" id="PTHR32552">
    <property type="entry name" value="FERRICHROME IRON RECEPTOR-RELATED"/>
    <property type="match status" value="1"/>
</dbReference>
<evidence type="ECO:0000256" key="7">
    <source>
        <dbReference type="ARBA" id="ARBA00022729"/>
    </source>
</evidence>
<comment type="caution">
    <text evidence="19">The sequence shown here is derived from an EMBL/GenBank/DDBJ whole genome shotgun (WGS) entry which is preliminary data.</text>
</comment>
<proteinExistence type="inferred from homology"/>
<dbReference type="InterPro" id="IPR012910">
    <property type="entry name" value="Plug_dom"/>
</dbReference>
<feature type="domain" description="TonB-dependent receptor plug" evidence="18">
    <location>
        <begin position="60"/>
        <end position="156"/>
    </location>
</feature>
<evidence type="ECO:0000256" key="15">
    <source>
        <dbReference type="RuleBase" id="RU003357"/>
    </source>
</evidence>
<dbReference type="EMBL" id="JAPZCX010000005">
    <property type="protein sequence ID" value="MDN5070311.1"/>
    <property type="molecule type" value="Genomic_DNA"/>
</dbReference>
<feature type="chain" id="PRO_5043913941" evidence="16">
    <location>
        <begin position="27"/>
        <end position="696"/>
    </location>
</feature>
<dbReference type="Gene3D" id="2.170.130.10">
    <property type="entry name" value="TonB-dependent receptor, plug domain"/>
    <property type="match status" value="1"/>
</dbReference>
<evidence type="ECO:0000256" key="13">
    <source>
        <dbReference type="ARBA" id="ARBA00023237"/>
    </source>
</evidence>
<feature type="domain" description="TonB-dependent receptor-like beta-barrel" evidence="17">
    <location>
        <begin position="231"/>
        <end position="657"/>
    </location>
</feature>
<dbReference type="Proteomes" id="UP001170288">
    <property type="component" value="Unassembled WGS sequence"/>
</dbReference>
<dbReference type="AlphaFoldDB" id="A0AAW7PWB0"/>
<keyword evidence="7 16" id="KW-0732">Signal</keyword>
<evidence type="ECO:0000259" key="18">
    <source>
        <dbReference type="Pfam" id="PF07715"/>
    </source>
</evidence>
<evidence type="ECO:0000256" key="8">
    <source>
        <dbReference type="ARBA" id="ARBA00023004"/>
    </source>
</evidence>
<keyword evidence="12 19" id="KW-0675">Receptor</keyword>
<name>A0AAW7PWB0_9BACT</name>
<keyword evidence="4 14" id="KW-1134">Transmembrane beta strand</keyword>
<dbReference type="NCBIfam" id="TIGR01783">
    <property type="entry name" value="TonB-siderophor"/>
    <property type="match status" value="1"/>
</dbReference>
<sequence>MKNDFSKKNLSIKLCAILLTNTSLFAQETTILEEITVKESAYSKYQNEAKPELNRTQISKEDTAKSIQTFNKTFIEDAQLQNIEDIIEMSSNTVYTGDNHGRTNEISMRGFSGVPILFDGIKITNKLARPEVYNLESVEILKGPDSLQYGQSSPGGLVNLVTKKPTKESLAKIELEVNDNPSYSPKIDLGGAINEDKSLYFRLTSVLKYDEGWTNSNTDTNKIFVAPSLSYDINDNNVITFITEYTNEKTPSSFGTYVDNTGKLVANIEIVLSHPDEEFEKTQKIAGFDIDSIYDTWNSNFRYRYIDYVGDNGDVHISTLGYNKVTNSVSRFYAQQKNEYQEHALQYTLNKETDIFELKNRFSLGADYNKSYTESTFFTARPPLYTINVSNPNYEPFTKLSDYSNAVDMSTPKTSVESYGIFLQDHINLTDKLIFSTGVRYDEVKPKNSQKSDATTPSFGLVYHLTPETILFTNYSQSFTPTSRQDKDGNILDPEKGKGYEVGIKQKLFDDKFDLTTALFKIEKENVAVVDLANSSGVFVYRQSGVQESQGFEIDLSGDITPNLSLIASYGYTETKDKEINNNDLRNIPNHTANLFTTYKLTALNLPDYYIGGGARYIGSKYANDTNTIELDSALIYNATVGYKKGNWRANLSVQNLTDEKYVEGSIANGTTSGYEWARVYTGTPRTILATIGYKF</sequence>
<evidence type="ECO:0000256" key="12">
    <source>
        <dbReference type="ARBA" id="ARBA00023170"/>
    </source>
</evidence>
<dbReference type="Gene3D" id="2.40.170.20">
    <property type="entry name" value="TonB-dependent receptor, beta-barrel domain"/>
    <property type="match status" value="1"/>
</dbReference>
<evidence type="ECO:0000256" key="4">
    <source>
        <dbReference type="ARBA" id="ARBA00022452"/>
    </source>
</evidence>
<keyword evidence="11 14" id="KW-0472">Membrane</keyword>
<dbReference type="GO" id="GO:0015891">
    <property type="term" value="P:siderophore transport"/>
    <property type="evidence" value="ECO:0007669"/>
    <property type="project" value="InterPro"/>
</dbReference>
<evidence type="ECO:0000256" key="14">
    <source>
        <dbReference type="PROSITE-ProRule" id="PRU01360"/>
    </source>
</evidence>
<keyword evidence="8" id="KW-0408">Iron</keyword>
<keyword evidence="9" id="KW-0406">Ion transport</keyword>
<keyword evidence="10 15" id="KW-0798">TonB box</keyword>
<organism evidence="19 20">
    <name type="scientific">Aliarcobacter butzleri</name>
    <dbReference type="NCBI Taxonomy" id="28197"/>
    <lineage>
        <taxon>Bacteria</taxon>
        <taxon>Pseudomonadati</taxon>
        <taxon>Campylobacterota</taxon>
        <taxon>Epsilonproteobacteria</taxon>
        <taxon>Campylobacterales</taxon>
        <taxon>Arcobacteraceae</taxon>
        <taxon>Aliarcobacter</taxon>
    </lineage>
</organism>
<dbReference type="PROSITE" id="PS52016">
    <property type="entry name" value="TONB_DEPENDENT_REC_3"/>
    <property type="match status" value="1"/>
</dbReference>
<gene>
    <name evidence="19" type="ORF">O8C76_04595</name>
</gene>
<evidence type="ECO:0000256" key="9">
    <source>
        <dbReference type="ARBA" id="ARBA00023065"/>
    </source>
</evidence>
<keyword evidence="3 14" id="KW-0813">Transport</keyword>
<evidence type="ECO:0000256" key="3">
    <source>
        <dbReference type="ARBA" id="ARBA00022448"/>
    </source>
</evidence>
<dbReference type="InterPro" id="IPR000531">
    <property type="entry name" value="Beta-barrel_TonB"/>
</dbReference>
<dbReference type="GO" id="GO:0015344">
    <property type="term" value="F:siderophore uptake transmembrane transporter activity"/>
    <property type="evidence" value="ECO:0007669"/>
    <property type="project" value="TreeGrafter"/>
</dbReference>
<dbReference type="CDD" id="cd01347">
    <property type="entry name" value="ligand_gated_channel"/>
    <property type="match status" value="1"/>
</dbReference>
<dbReference type="RefSeq" id="WP_237918634.1">
    <property type="nucleotide sequence ID" value="NZ_JAKKPB010000002.1"/>
</dbReference>
<dbReference type="GO" id="GO:0038023">
    <property type="term" value="F:signaling receptor activity"/>
    <property type="evidence" value="ECO:0007669"/>
    <property type="project" value="InterPro"/>
</dbReference>
<dbReference type="InterPro" id="IPR039426">
    <property type="entry name" value="TonB-dep_rcpt-like"/>
</dbReference>
<evidence type="ECO:0000313" key="19">
    <source>
        <dbReference type="EMBL" id="MDN5070311.1"/>
    </source>
</evidence>
<dbReference type="PANTHER" id="PTHR32552:SF68">
    <property type="entry name" value="FERRICHROME OUTER MEMBRANE TRANSPORTER_PHAGE RECEPTOR"/>
    <property type="match status" value="1"/>
</dbReference>
<feature type="signal peptide" evidence="16">
    <location>
        <begin position="1"/>
        <end position="26"/>
    </location>
</feature>